<dbReference type="GO" id="GO:0005524">
    <property type="term" value="F:ATP binding"/>
    <property type="evidence" value="ECO:0007669"/>
    <property type="project" value="UniProtKB-KW"/>
</dbReference>
<dbReference type="PANTHER" id="PTHR42742">
    <property type="entry name" value="TRANSCRIPTIONAL REPRESSOR MPRA"/>
    <property type="match status" value="1"/>
</dbReference>
<dbReference type="GO" id="GO:0046872">
    <property type="term" value="F:metal ion binding"/>
    <property type="evidence" value="ECO:0007669"/>
    <property type="project" value="UniProtKB-KW"/>
</dbReference>
<dbReference type="Proteomes" id="UP000236642">
    <property type="component" value="Unassembled WGS sequence"/>
</dbReference>
<dbReference type="EC" id="2.7.1.4" evidence="11"/>
<name>A0A2H5Y849_9CHLR</name>
<keyword evidence="7" id="KW-0862">Zinc</keyword>
<evidence type="ECO:0000313" key="14">
    <source>
        <dbReference type="Proteomes" id="UP000236642"/>
    </source>
</evidence>
<dbReference type="FunFam" id="3.30.420.40:FF:000153">
    <property type="entry name" value="Putative fructokinase"/>
    <property type="match status" value="1"/>
</dbReference>
<evidence type="ECO:0000256" key="4">
    <source>
        <dbReference type="ARBA" id="ARBA00022723"/>
    </source>
</evidence>
<keyword evidence="4" id="KW-0479">Metal-binding</keyword>
<evidence type="ECO:0000256" key="12">
    <source>
        <dbReference type="ARBA" id="ARBA00048451"/>
    </source>
</evidence>
<reference evidence="14" key="1">
    <citation type="submission" date="2017-09" db="EMBL/GenBank/DDBJ databases">
        <title>Metaegenomics of thermophilic ammonia-oxidizing enrichment culture.</title>
        <authorList>
            <person name="Kato S."/>
            <person name="Suzuki K."/>
        </authorList>
    </citation>
    <scope>NUCLEOTIDE SEQUENCE [LARGE SCALE GENOMIC DNA]</scope>
</reference>
<dbReference type="InterPro" id="IPR043129">
    <property type="entry name" value="ATPase_NBD"/>
</dbReference>
<evidence type="ECO:0000256" key="3">
    <source>
        <dbReference type="ARBA" id="ARBA00022679"/>
    </source>
</evidence>
<comment type="caution">
    <text evidence="13">The sequence shown here is derived from an EMBL/GenBank/DDBJ whole genome shotgun (WGS) entry which is preliminary data.</text>
</comment>
<evidence type="ECO:0000256" key="1">
    <source>
        <dbReference type="ARBA" id="ARBA00001946"/>
    </source>
</evidence>
<sequence>MGLYGAIEAGGTKVLCAVGTGPEDLRAVIRIPTTSPEETLGRVVAFFQAFRHELRAIGVGAFGPLDLNPRSPTFGTIPTTPKPGWSGVNLLKPLQEAFHVPVYLETDVNAAAVGEGRWGAAQGLETFVYLTVGTGIGGGAVVHGRLLHGALHPEMGHIRVPHDRERDPFPGVCPFHGDCLEGLASGPALEARWGRPPESLPWDDPAWDLEAEYLALGLVDILCTLAPERIILGGGVMENRSLFPRIRRRVKELLNRYLPIPALQGDLEDYIVPPALGERAGLLGALALAMGG</sequence>
<keyword evidence="10" id="KW-0119">Carbohydrate metabolism</keyword>
<keyword evidence="8" id="KW-0067">ATP-binding</keyword>
<dbReference type="Pfam" id="PF00480">
    <property type="entry name" value="ROK"/>
    <property type="match status" value="1"/>
</dbReference>
<evidence type="ECO:0000256" key="9">
    <source>
        <dbReference type="ARBA" id="ARBA00022842"/>
    </source>
</evidence>
<dbReference type="AlphaFoldDB" id="A0A2H5Y849"/>
<dbReference type="PANTHER" id="PTHR42742:SF3">
    <property type="entry name" value="FRUCTOKINASE"/>
    <property type="match status" value="1"/>
</dbReference>
<organism evidence="13 14">
    <name type="scientific">Candidatus Thermoflexus japonica</name>
    <dbReference type="NCBI Taxonomy" id="2035417"/>
    <lineage>
        <taxon>Bacteria</taxon>
        <taxon>Bacillati</taxon>
        <taxon>Chloroflexota</taxon>
        <taxon>Thermoflexia</taxon>
        <taxon>Thermoflexales</taxon>
        <taxon>Thermoflexaceae</taxon>
        <taxon>Thermoflexus</taxon>
    </lineage>
</organism>
<evidence type="ECO:0000256" key="7">
    <source>
        <dbReference type="ARBA" id="ARBA00022833"/>
    </source>
</evidence>
<evidence type="ECO:0000256" key="11">
    <source>
        <dbReference type="ARBA" id="ARBA00038887"/>
    </source>
</evidence>
<dbReference type="GO" id="GO:0008865">
    <property type="term" value="F:fructokinase activity"/>
    <property type="evidence" value="ECO:0007669"/>
    <property type="project" value="UniProtKB-EC"/>
</dbReference>
<dbReference type="CDD" id="cd24067">
    <property type="entry name" value="ASKHA_NBD_ROK_BsFRK-like"/>
    <property type="match status" value="1"/>
</dbReference>
<protein>
    <recommendedName>
        <fullName evidence="11">fructokinase</fullName>
        <ecNumber evidence="11">2.7.1.4</ecNumber>
    </recommendedName>
</protein>
<evidence type="ECO:0000256" key="8">
    <source>
        <dbReference type="ARBA" id="ARBA00022840"/>
    </source>
</evidence>
<accession>A0A2H5Y849</accession>
<dbReference type="FunFam" id="3.30.420.40:FF:000136">
    <property type="entry name" value="Putative fructokinase"/>
    <property type="match status" value="1"/>
</dbReference>
<dbReference type="PROSITE" id="PS01125">
    <property type="entry name" value="ROK"/>
    <property type="match status" value="1"/>
</dbReference>
<comment type="catalytic activity">
    <reaction evidence="12">
        <text>D-fructose + ATP = D-fructose 6-phosphate + ADP + H(+)</text>
        <dbReference type="Rhea" id="RHEA:16125"/>
        <dbReference type="ChEBI" id="CHEBI:15378"/>
        <dbReference type="ChEBI" id="CHEBI:30616"/>
        <dbReference type="ChEBI" id="CHEBI:37721"/>
        <dbReference type="ChEBI" id="CHEBI:61527"/>
        <dbReference type="ChEBI" id="CHEBI:456216"/>
        <dbReference type="EC" id="2.7.1.4"/>
    </reaction>
</comment>
<dbReference type="EMBL" id="BEHY01000052">
    <property type="protein sequence ID" value="GBD09581.1"/>
    <property type="molecule type" value="Genomic_DNA"/>
</dbReference>
<evidence type="ECO:0000256" key="10">
    <source>
        <dbReference type="ARBA" id="ARBA00023277"/>
    </source>
</evidence>
<evidence type="ECO:0000256" key="5">
    <source>
        <dbReference type="ARBA" id="ARBA00022741"/>
    </source>
</evidence>
<keyword evidence="9" id="KW-0460">Magnesium</keyword>
<evidence type="ECO:0000256" key="2">
    <source>
        <dbReference type="ARBA" id="ARBA00006479"/>
    </source>
</evidence>
<evidence type="ECO:0000256" key="6">
    <source>
        <dbReference type="ARBA" id="ARBA00022777"/>
    </source>
</evidence>
<keyword evidence="6 13" id="KW-0418">Kinase</keyword>
<dbReference type="SUPFAM" id="SSF53067">
    <property type="entry name" value="Actin-like ATPase domain"/>
    <property type="match status" value="1"/>
</dbReference>
<proteinExistence type="inferred from homology"/>
<comment type="cofactor">
    <cofactor evidence="1">
        <name>Mg(2+)</name>
        <dbReference type="ChEBI" id="CHEBI:18420"/>
    </cofactor>
</comment>
<comment type="similarity">
    <text evidence="2">Belongs to the ROK (NagC/XylR) family.</text>
</comment>
<keyword evidence="5" id="KW-0547">Nucleotide-binding</keyword>
<gene>
    <name evidence="13" type="primary">gmuE</name>
    <name evidence="13" type="ORF">HRbin22_01838</name>
</gene>
<dbReference type="InterPro" id="IPR000600">
    <property type="entry name" value="ROK"/>
</dbReference>
<dbReference type="Gene3D" id="3.30.420.40">
    <property type="match status" value="2"/>
</dbReference>
<evidence type="ECO:0000313" key="13">
    <source>
        <dbReference type="EMBL" id="GBD09581.1"/>
    </source>
</evidence>
<keyword evidence="3 13" id="KW-0808">Transferase</keyword>
<dbReference type="InterPro" id="IPR051804">
    <property type="entry name" value="Carb_Metab_Reg_Kinase/Isom"/>
</dbReference>
<dbReference type="InterPro" id="IPR049874">
    <property type="entry name" value="ROK_cs"/>
</dbReference>